<dbReference type="InterPro" id="IPR036770">
    <property type="entry name" value="Ankyrin_rpt-contain_sf"/>
</dbReference>
<evidence type="ECO:0000313" key="2">
    <source>
        <dbReference type="Proteomes" id="UP000193920"/>
    </source>
</evidence>
<keyword evidence="2" id="KW-1185">Reference proteome</keyword>
<dbReference type="Proteomes" id="UP000193920">
    <property type="component" value="Unassembled WGS sequence"/>
</dbReference>
<dbReference type="SUPFAM" id="SSF48403">
    <property type="entry name" value="Ankyrin repeat"/>
    <property type="match status" value="1"/>
</dbReference>
<organism evidence="1 2">
    <name type="scientific">Neocallimastix californiae</name>
    <dbReference type="NCBI Taxonomy" id="1754190"/>
    <lineage>
        <taxon>Eukaryota</taxon>
        <taxon>Fungi</taxon>
        <taxon>Fungi incertae sedis</taxon>
        <taxon>Chytridiomycota</taxon>
        <taxon>Chytridiomycota incertae sedis</taxon>
        <taxon>Neocallimastigomycetes</taxon>
        <taxon>Neocallimastigales</taxon>
        <taxon>Neocallimastigaceae</taxon>
        <taxon>Neocallimastix</taxon>
    </lineage>
</organism>
<comment type="caution">
    <text evidence="1">The sequence shown here is derived from an EMBL/GenBank/DDBJ whole genome shotgun (WGS) entry which is preliminary data.</text>
</comment>
<reference evidence="1 2" key="1">
    <citation type="submission" date="2016-08" db="EMBL/GenBank/DDBJ databases">
        <title>A Parts List for Fungal Cellulosomes Revealed by Comparative Genomics.</title>
        <authorList>
            <consortium name="DOE Joint Genome Institute"/>
            <person name="Haitjema C.H."/>
            <person name="Gilmore S.P."/>
            <person name="Henske J.K."/>
            <person name="Solomon K.V."/>
            <person name="De Groot R."/>
            <person name="Kuo A."/>
            <person name="Mondo S.J."/>
            <person name="Salamov A.A."/>
            <person name="Labutti K."/>
            <person name="Zhao Z."/>
            <person name="Chiniquy J."/>
            <person name="Barry K."/>
            <person name="Brewer H.M."/>
            <person name="Purvine S.O."/>
            <person name="Wright A.T."/>
            <person name="Boxma B."/>
            <person name="Van Alen T."/>
            <person name="Hackstein J.H."/>
            <person name="Baker S.E."/>
            <person name="Grigoriev I.V."/>
            <person name="O'Malley M.A."/>
        </authorList>
    </citation>
    <scope>NUCLEOTIDE SEQUENCE [LARGE SCALE GENOMIC DNA]</scope>
    <source>
        <strain evidence="1 2">G1</strain>
    </source>
</reference>
<proteinExistence type="predicted"/>
<protein>
    <submittedName>
        <fullName evidence="1">Uncharacterized protein</fullName>
    </submittedName>
</protein>
<dbReference type="AlphaFoldDB" id="A0A1Y2FR54"/>
<evidence type="ECO:0000313" key="1">
    <source>
        <dbReference type="EMBL" id="ORY85195.1"/>
    </source>
</evidence>
<dbReference type="Gene3D" id="1.25.40.20">
    <property type="entry name" value="Ankyrin repeat-containing domain"/>
    <property type="match status" value="1"/>
</dbReference>
<name>A0A1Y2FR54_9FUNG</name>
<sequence>MLMYVITKEIHLEIAIKYDDIEMVDFLVGNGVNIYFRNNNRETLLHETFFESSYLLKKYFIEYGLDINVTNVNQ</sequence>
<gene>
    <name evidence="1" type="ORF">LY90DRAFT_197167</name>
</gene>
<accession>A0A1Y2FR54</accession>
<dbReference type="EMBL" id="MCOG01000004">
    <property type="protein sequence ID" value="ORY85195.1"/>
    <property type="molecule type" value="Genomic_DNA"/>
</dbReference>